<dbReference type="Gene3D" id="3.40.50.12230">
    <property type="match status" value="1"/>
</dbReference>
<dbReference type="Pfam" id="PF02911">
    <property type="entry name" value="Formyl_trans_C"/>
    <property type="match status" value="1"/>
</dbReference>
<dbReference type="SUPFAM" id="SSF50486">
    <property type="entry name" value="FMT C-terminal domain-like"/>
    <property type="match status" value="1"/>
</dbReference>
<organism evidence="3 4">
    <name type="scientific">Pseudonocardia alaniniphila</name>
    <dbReference type="NCBI Taxonomy" id="75291"/>
    <lineage>
        <taxon>Bacteria</taxon>
        <taxon>Bacillati</taxon>
        <taxon>Actinomycetota</taxon>
        <taxon>Actinomycetes</taxon>
        <taxon>Pseudonocardiales</taxon>
        <taxon>Pseudonocardiaceae</taxon>
        <taxon>Pseudonocardia</taxon>
    </lineage>
</organism>
<feature type="domain" description="Formyl transferase C-terminal" evidence="2">
    <location>
        <begin position="205"/>
        <end position="307"/>
    </location>
</feature>
<dbReference type="Proteomes" id="UP001299970">
    <property type="component" value="Unassembled WGS sequence"/>
</dbReference>
<protein>
    <submittedName>
        <fullName evidence="3">Methionyl-tRNA formyltransferase</fullName>
    </submittedName>
</protein>
<dbReference type="Pfam" id="PF00551">
    <property type="entry name" value="Formyl_trans_N"/>
    <property type="match status" value="1"/>
</dbReference>
<reference evidence="3 4" key="1">
    <citation type="submission" date="2022-03" db="EMBL/GenBank/DDBJ databases">
        <title>Pseudonocardia alaer sp. nov., a novel actinomycete isolated from reed forest soil.</title>
        <authorList>
            <person name="Wang L."/>
        </authorList>
    </citation>
    <scope>NUCLEOTIDE SEQUENCE [LARGE SCALE GENOMIC DNA]</scope>
    <source>
        <strain evidence="3 4">Y-16303</strain>
    </source>
</reference>
<dbReference type="PANTHER" id="PTHR11138">
    <property type="entry name" value="METHIONYL-TRNA FORMYLTRANSFERASE"/>
    <property type="match status" value="1"/>
</dbReference>
<evidence type="ECO:0000259" key="2">
    <source>
        <dbReference type="Pfam" id="PF02911"/>
    </source>
</evidence>
<evidence type="ECO:0000313" key="4">
    <source>
        <dbReference type="Proteomes" id="UP001299970"/>
    </source>
</evidence>
<dbReference type="EMBL" id="JAKXMK010000019">
    <property type="protein sequence ID" value="MCH6168453.1"/>
    <property type="molecule type" value="Genomic_DNA"/>
</dbReference>
<evidence type="ECO:0000259" key="1">
    <source>
        <dbReference type="Pfam" id="PF00551"/>
    </source>
</evidence>
<sequence>MRVVVFGYMTWGHRTLDAVLAAGHEVPLVVTHPESDNPYETIFNDSVAELAAKHGVPVLVRTRADDAEVAERIRSADADVMVVSNWRTWLPHAVFSLPRLGTLNVHDALLPAYAGFAPLNWALINGEPEVGVTAHMMDGDFDAGDIVLQRATPVGDEDTIVELFDRTLAMFGPITVDALELLASGRTDWEPQDRSRASYFHRRSEEDNRIDWSWPARDIANLVRAQVDPYPNAYCFHGSTRLRVLAAGVTDTPYGGTPGRIFIRDGAGGVVVVAGADARRGRNPGLVIRRVRTDDGQEHAATEYFTRMGGYLTSHPTASHPTA</sequence>
<dbReference type="InterPro" id="IPR005793">
    <property type="entry name" value="Formyl_trans_C"/>
</dbReference>
<dbReference type="InterPro" id="IPR036477">
    <property type="entry name" value="Formyl_transf_N_sf"/>
</dbReference>
<dbReference type="InterPro" id="IPR011034">
    <property type="entry name" value="Formyl_transferase-like_C_sf"/>
</dbReference>
<gene>
    <name evidence="3" type="ORF">MMF94_22400</name>
</gene>
<dbReference type="SUPFAM" id="SSF53328">
    <property type="entry name" value="Formyltransferase"/>
    <property type="match status" value="1"/>
</dbReference>
<keyword evidence="4" id="KW-1185">Reference proteome</keyword>
<dbReference type="InterPro" id="IPR002376">
    <property type="entry name" value="Formyl_transf_N"/>
</dbReference>
<accession>A0ABS9TIZ3</accession>
<name>A0ABS9TIZ3_9PSEU</name>
<dbReference type="RefSeq" id="WP_241039091.1">
    <property type="nucleotide sequence ID" value="NZ_BAAAJF010000055.1"/>
</dbReference>
<proteinExistence type="predicted"/>
<comment type="caution">
    <text evidence="3">The sequence shown here is derived from an EMBL/GenBank/DDBJ whole genome shotgun (WGS) entry which is preliminary data.</text>
</comment>
<dbReference type="PANTHER" id="PTHR11138:SF5">
    <property type="entry name" value="METHIONYL-TRNA FORMYLTRANSFERASE, MITOCHONDRIAL"/>
    <property type="match status" value="1"/>
</dbReference>
<evidence type="ECO:0000313" key="3">
    <source>
        <dbReference type="EMBL" id="MCH6168453.1"/>
    </source>
</evidence>
<feature type="domain" description="Formyl transferase N-terminal" evidence="1">
    <location>
        <begin position="1"/>
        <end position="169"/>
    </location>
</feature>